<dbReference type="Proteomes" id="UP000000212">
    <property type="component" value="Chromosome"/>
</dbReference>
<accession>K8E2A7</accession>
<organism evidence="1 2">
    <name type="scientific">Carnobacterium maltaromaticum LMA28</name>
    <dbReference type="NCBI Taxonomy" id="1234679"/>
    <lineage>
        <taxon>Bacteria</taxon>
        <taxon>Bacillati</taxon>
        <taxon>Bacillota</taxon>
        <taxon>Bacilli</taxon>
        <taxon>Lactobacillales</taxon>
        <taxon>Carnobacteriaceae</taxon>
        <taxon>Carnobacterium</taxon>
    </lineage>
</organism>
<dbReference type="HOGENOM" id="CLU_3326155_0_0_9"/>
<dbReference type="KEGG" id="cml:BN424_593"/>
<dbReference type="EMBL" id="HE999757">
    <property type="protein sequence ID" value="CCO10069.2"/>
    <property type="molecule type" value="Genomic_DNA"/>
</dbReference>
<dbReference type="STRING" id="1234679.BN424_593"/>
<reference evidence="2" key="1">
    <citation type="journal article" date="2013" name="Genome Announc.">
        <title>Complete Chromosome Sequence of Carnobacterium maltaromaticum LMA 28.</title>
        <authorList>
            <person name="Cailliez-Grimal C."/>
            <person name="Chaillou S."/>
            <person name="Anba-Mondoloni J."/>
            <person name="Loux V."/>
            <person name="Afzal M.I."/>
            <person name="Rahman A."/>
            <person name="Kergourlay G."/>
            <person name="Champomier-Verges M.C."/>
            <person name="Zagorec M."/>
            <person name="Dalgaard P."/>
            <person name="Leisner J.J."/>
            <person name="Prevost H."/>
            <person name="Revol-Junelles A.M."/>
            <person name="Borges F."/>
        </authorList>
    </citation>
    <scope>NUCLEOTIDE SEQUENCE</scope>
    <source>
        <strain evidence="2">LMA28</strain>
    </source>
</reference>
<gene>
    <name evidence="1" type="ORF">BN424_593</name>
</gene>
<proteinExistence type="predicted"/>
<keyword evidence="2" id="KW-1185">Reference proteome</keyword>
<dbReference type="AlphaFoldDB" id="K8E2A7"/>
<sequence length="38" mass="4413">MVPLSEAIVFRLKTEESLWGVGVWNLKLKNLLKSLWTI</sequence>
<evidence type="ECO:0000313" key="2">
    <source>
        <dbReference type="Proteomes" id="UP000000212"/>
    </source>
</evidence>
<protein>
    <submittedName>
        <fullName evidence="1">Uncharacterized protein</fullName>
    </submittedName>
</protein>
<evidence type="ECO:0000313" key="1">
    <source>
        <dbReference type="EMBL" id="CCO10069.2"/>
    </source>
</evidence>
<name>K8E2A7_CARML</name>